<dbReference type="Gene3D" id="3.40.50.720">
    <property type="entry name" value="NAD(P)-binding Rossmann-like Domain"/>
    <property type="match status" value="1"/>
</dbReference>
<comment type="similarity">
    <text evidence="1">Belongs to the short-chain dehydrogenases/reductases (SDR) family.</text>
</comment>
<proteinExistence type="inferred from homology"/>
<evidence type="ECO:0000256" key="2">
    <source>
        <dbReference type="ARBA" id="ARBA00023002"/>
    </source>
</evidence>
<dbReference type="PRINTS" id="PR00081">
    <property type="entry name" value="GDHRDH"/>
</dbReference>
<dbReference type="AlphaFoldDB" id="A0A7W5ZSW8"/>
<dbReference type="GO" id="GO:0016491">
    <property type="term" value="F:oxidoreductase activity"/>
    <property type="evidence" value="ECO:0007669"/>
    <property type="project" value="UniProtKB-KW"/>
</dbReference>
<dbReference type="InterPro" id="IPR002347">
    <property type="entry name" value="SDR_fam"/>
</dbReference>
<dbReference type="PANTHER" id="PTHR44196">
    <property type="entry name" value="DEHYDROGENASE/REDUCTASE SDR FAMILY MEMBER 7B"/>
    <property type="match status" value="1"/>
</dbReference>
<dbReference type="PANTHER" id="PTHR44196:SF1">
    <property type="entry name" value="DEHYDROGENASE_REDUCTASE SDR FAMILY MEMBER 7B"/>
    <property type="match status" value="1"/>
</dbReference>
<name>A0A7W5ZSW8_9SPHN</name>
<keyword evidence="2" id="KW-0560">Oxidoreductase</keyword>
<keyword evidence="4" id="KW-1185">Reference proteome</keyword>
<protein>
    <submittedName>
        <fullName evidence="3">Short-subunit dehydrogenase</fullName>
    </submittedName>
</protein>
<evidence type="ECO:0000313" key="4">
    <source>
        <dbReference type="Proteomes" id="UP000562395"/>
    </source>
</evidence>
<dbReference type="RefSeq" id="WP_343057067.1">
    <property type="nucleotide sequence ID" value="NZ_JACICY010000001.1"/>
</dbReference>
<dbReference type="EMBL" id="JACICY010000001">
    <property type="protein sequence ID" value="MBB3859405.1"/>
    <property type="molecule type" value="Genomic_DNA"/>
</dbReference>
<dbReference type="PROSITE" id="PS00061">
    <property type="entry name" value="ADH_SHORT"/>
    <property type="match status" value="1"/>
</dbReference>
<dbReference type="GO" id="GO:0016020">
    <property type="term" value="C:membrane"/>
    <property type="evidence" value="ECO:0007669"/>
    <property type="project" value="TreeGrafter"/>
</dbReference>
<reference evidence="3 4" key="1">
    <citation type="submission" date="2020-08" db="EMBL/GenBank/DDBJ databases">
        <title>Genomic Encyclopedia of Type Strains, Phase IV (KMG-IV): sequencing the most valuable type-strain genomes for metagenomic binning, comparative biology and taxonomic classification.</title>
        <authorList>
            <person name="Goeker M."/>
        </authorList>
    </citation>
    <scope>NUCLEOTIDE SEQUENCE [LARGE SCALE GENOMIC DNA]</scope>
    <source>
        <strain evidence="3 4">DSM 14552</strain>
    </source>
</reference>
<dbReference type="InterPro" id="IPR036291">
    <property type="entry name" value="NAD(P)-bd_dom_sf"/>
</dbReference>
<evidence type="ECO:0000313" key="3">
    <source>
        <dbReference type="EMBL" id="MBB3859405.1"/>
    </source>
</evidence>
<accession>A0A7W5ZSW8</accession>
<comment type="caution">
    <text evidence="3">The sequence shown here is derived from an EMBL/GenBank/DDBJ whole genome shotgun (WGS) entry which is preliminary data.</text>
</comment>
<dbReference type="Proteomes" id="UP000562395">
    <property type="component" value="Unassembled WGS sequence"/>
</dbReference>
<gene>
    <name evidence="3" type="ORF">GGQ88_000645</name>
</gene>
<dbReference type="Pfam" id="PF00106">
    <property type="entry name" value="adh_short"/>
    <property type="match status" value="1"/>
</dbReference>
<dbReference type="InterPro" id="IPR020904">
    <property type="entry name" value="Sc_DH/Rdtase_CS"/>
</dbReference>
<sequence length="251" mass="25702">MLLTGASGELGGALALEFAREGAFLSLWGRDATRLSLIAAACSAAGATGTQVRSLDLADTDAAIAALVLDDGATPFDVAMFASGLGDIRAAGDLVESATQVARLGVVNFVSPAALATELAARMAARRHGHIVLIGSAAAFHALPFATAYAASKAGLARFAEALRINVAPHGVKVTLVSPGFIDTAAARQVPGPKPLAISADVAAARIVRAAARGKAHLVTPWPFALLRVVDRILPRPLRDRLLRALSPPGR</sequence>
<organism evidence="3 4">
    <name type="scientific">Novosphingobium hassiacum</name>
    <dbReference type="NCBI Taxonomy" id="173676"/>
    <lineage>
        <taxon>Bacteria</taxon>
        <taxon>Pseudomonadati</taxon>
        <taxon>Pseudomonadota</taxon>
        <taxon>Alphaproteobacteria</taxon>
        <taxon>Sphingomonadales</taxon>
        <taxon>Sphingomonadaceae</taxon>
        <taxon>Novosphingobium</taxon>
    </lineage>
</organism>
<evidence type="ECO:0000256" key="1">
    <source>
        <dbReference type="ARBA" id="ARBA00006484"/>
    </source>
</evidence>
<dbReference type="SUPFAM" id="SSF51735">
    <property type="entry name" value="NAD(P)-binding Rossmann-fold domains"/>
    <property type="match status" value="1"/>
</dbReference>